<dbReference type="InterPro" id="IPR032710">
    <property type="entry name" value="NTF2-like_dom_sf"/>
</dbReference>
<keyword evidence="3" id="KW-1185">Reference proteome</keyword>
<organism evidence="2 3">
    <name type="scientific">Novosphingobium malaysiense</name>
    <dbReference type="NCBI Taxonomy" id="1348853"/>
    <lineage>
        <taxon>Bacteria</taxon>
        <taxon>Pseudomonadati</taxon>
        <taxon>Pseudomonadota</taxon>
        <taxon>Alphaproteobacteria</taxon>
        <taxon>Sphingomonadales</taxon>
        <taxon>Sphingomonadaceae</taxon>
        <taxon>Novosphingobium</taxon>
    </lineage>
</organism>
<dbReference type="OrthoDB" id="7510033at2"/>
<evidence type="ECO:0000259" key="1">
    <source>
        <dbReference type="Pfam" id="PF13577"/>
    </source>
</evidence>
<dbReference type="InterPro" id="IPR037401">
    <property type="entry name" value="SnoaL-like"/>
</dbReference>
<reference evidence="2 3" key="1">
    <citation type="submission" date="2014-10" db="EMBL/GenBank/DDBJ databases">
        <title>Genome sequence of Novosphingobium malaysiense MUSC 273(T).</title>
        <authorList>
            <person name="Lee L.-H."/>
        </authorList>
    </citation>
    <scope>NUCLEOTIDE SEQUENCE [LARGE SCALE GENOMIC DNA]</scope>
    <source>
        <strain evidence="2 3">MUSC 273</strain>
    </source>
</reference>
<dbReference type="EMBL" id="JTDI01000001">
    <property type="protein sequence ID" value="KHK92928.1"/>
    <property type="molecule type" value="Genomic_DNA"/>
</dbReference>
<dbReference type="RefSeq" id="WP_039278112.1">
    <property type="nucleotide sequence ID" value="NZ_JTDI01000001.1"/>
</dbReference>
<sequence length="141" mass="15825">MTLPQLEDRLAITDLVNRSVAGVLRKDLALWGGTWAEDGSWMIDMFDKPVTGREQIVAIFGNIVEKFAFVAMSSIVSDIAIDGDRATGKAYSQEFMFPKAGGQKILCGCFEDHYVRLDGRWYFQSRVYETLYRSTVIDPAG</sequence>
<evidence type="ECO:0000313" key="3">
    <source>
        <dbReference type="Proteomes" id="UP000031057"/>
    </source>
</evidence>
<proteinExistence type="predicted"/>
<protein>
    <recommendedName>
        <fullName evidence="1">SnoaL-like domain-containing protein</fullName>
    </recommendedName>
</protein>
<dbReference type="Proteomes" id="UP000031057">
    <property type="component" value="Unassembled WGS sequence"/>
</dbReference>
<dbReference type="Pfam" id="PF13577">
    <property type="entry name" value="SnoaL_4"/>
    <property type="match status" value="1"/>
</dbReference>
<dbReference type="AlphaFoldDB" id="A0A0B1ZUT6"/>
<comment type="caution">
    <text evidence="2">The sequence shown here is derived from an EMBL/GenBank/DDBJ whole genome shotgun (WGS) entry which is preliminary data.</text>
</comment>
<feature type="domain" description="SnoaL-like" evidence="1">
    <location>
        <begin position="5"/>
        <end position="126"/>
    </location>
</feature>
<dbReference type="STRING" id="1348853.LK12_00595"/>
<dbReference type="Gene3D" id="3.10.450.50">
    <property type="match status" value="1"/>
</dbReference>
<gene>
    <name evidence="2" type="ORF">LK12_00595</name>
</gene>
<accession>A0A0B1ZUT6</accession>
<dbReference type="SUPFAM" id="SSF54427">
    <property type="entry name" value="NTF2-like"/>
    <property type="match status" value="1"/>
</dbReference>
<name>A0A0B1ZUT6_9SPHN</name>
<evidence type="ECO:0000313" key="2">
    <source>
        <dbReference type="EMBL" id="KHK92928.1"/>
    </source>
</evidence>